<feature type="region of interest" description="Disordered" evidence="1">
    <location>
        <begin position="240"/>
        <end position="289"/>
    </location>
</feature>
<name>A0A1A8D1M3_NOTKA</name>
<reference evidence="3" key="2">
    <citation type="submission" date="2016-06" db="EMBL/GenBank/DDBJ databases">
        <title>The genome of a short-lived fish provides insights into sex chromosome evolution and the genetic control of aging.</title>
        <authorList>
            <person name="Reichwald K."/>
            <person name="Felder M."/>
            <person name="Petzold A."/>
            <person name="Koch P."/>
            <person name="Groth M."/>
            <person name="Platzer M."/>
        </authorList>
    </citation>
    <scope>NUCLEOTIDE SEQUENCE</scope>
    <source>
        <tissue evidence="3">Brain</tissue>
    </source>
</reference>
<dbReference type="EMBL" id="HADZ01021227">
    <property type="protein sequence ID" value="SBP85168.1"/>
    <property type="molecule type" value="Transcribed_RNA"/>
</dbReference>
<evidence type="ECO:0000313" key="3">
    <source>
        <dbReference type="EMBL" id="SBP85168.1"/>
    </source>
</evidence>
<protein>
    <submittedName>
        <fullName evidence="3">Uncharacterized protein</fullName>
    </submittedName>
</protein>
<dbReference type="PANTHER" id="PTHR38706:SF2">
    <property type="match status" value="1"/>
</dbReference>
<feature type="compositionally biased region" description="Polar residues" evidence="1">
    <location>
        <begin position="240"/>
        <end position="265"/>
    </location>
</feature>
<feature type="signal peptide" evidence="2">
    <location>
        <begin position="1"/>
        <end position="23"/>
    </location>
</feature>
<keyword evidence="2" id="KW-0732">Signal</keyword>
<evidence type="ECO:0000256" key="1">
    <source>
        <dbReference type="SAM" id="MobiDB-lite"/>
    </source>
</evidence>
<sequence>MKLSGATTSPCVVLVLIFTSTSAIQKLRNINDLKALKFDQNVPSHSLLLLYWFANTIDIDNNNVIRLTFDPNQGDYGSHHYGNYERLLEPLPLGNIRYRYYTVGNLNQESSSELPSYVIHPRFGYEGRNRDRIIFRVREQDVGRQTGQIVDRVYMTQHFQTSDNQGTRYDPVNTYQVTTRLLGQIREFSVQQNDLIFLMNVRDRFGSNADSTQLRYIKTYWGELACLGLLLFMVIQEKPSTNQQPSQEKPPTNRNSRQPSSTQKPPSIPNNRQQSSTRRSTHSDCVVNIPDSRHSAFTGMVASHRLDQRENVSLQITTGPGGKASIHWSIIGNLTDQSMMIALYKHNMDVNALTYKSIGNRKSGRYDTSVPLNEGLQARLHIGETLCCFWRRIGEEIHRGEEFENPALVNIRGYNAHLQLFAKNGKACARLYVKKSFTEWKSIFRNSWVGFYSSQYKDTKSYEWWQWQWATEFKPNLFFDIFSEYDVYEYHSGMTIAPGVQARFILQDNVEKARTQSWSK</sequence>
<dbReference type="AlphaFoldDB" id="A0A1A8D1M3"/>
<reference evidence="3" key="1">
    <citation type="submission" date="2016-05" db="EMBL/GenBank/DDBJ databases">
        <authorList>
            <person name="Lavstsen T."/>
            <person name="Jespersen J.S."/>
        </authorList>
    </citation>
    <scope>NUCLEOTIDE SEQUENCE</scope>
    <source>
        <tissue evidence="3">Brain</tissue>
    </source>
</reference>
<evidence type="ECO:0000256" key="2">
    <source>
        <dbReference type="SAM" id="SignalP"/>
    </source>
</evidence>
<feature type="chain" id="PRO_5008368077" evidence="2">
    <location>
        <begin position="24"/>
        <end position="520"/>
    </location>
</feature>
<organism evidence="3">
    <name type="scientific">Nothobranchius kadleci</name>
    <name type="common">African annual killifish</name>
    <dbReference type="NCBI Taxonomy" id="1051664"/>
    <lineage>
        <taxon>Eukaryota</taxon>
        <taxon>Metazoa</taxon>
        <taxon>Chordata</taxon>
        <taxon>Craniata</taxon>
        <taxon>Vertebrata</taxon>
        <taxon>Euteleostomi</taxon>
        <taxon>Actinopterygii</taxon>
        <taxon>Neopterygii</taxon>
        <taxon>Teleostei</taxon>
        <taxon>Neoteleostei</taxon>
        <taxon>Acanthomorphata</taxon>
        <taxon>Ovalentaria</taxon>
        <taxon>Atherinomorphae</taxon>
        <taxon>Cyprinodontiformes</taxon>
        <taxon>Nothobranchiidae</taxon>
        <taxon>Nothobranchius</taxon>
    </lineage>
</organism>
<accession>A0A1A8D1M3</accession>
<gene>
    <name evidence="3" type="primary">CU929150.1</name>
</gene>
<proteinExistence type="predicted"/>
<dbReference type="PANTHER" id="PTHR38706">
    <property type="entry name" value="SI:CH211-198C19.1-RELATED"/>
    <property type="match status" value="1"/>
</dbReference>